<keyword evidence="2" id="KW-1185">Reference proteome</keyword>
<proteinExistence type="predicted"/>
<name>A0ABW9D530_9BURK</name>
<sequence>MNDDRVFDFADLTALGVAFTPDEIAWATVPAPWRRDHTSSAVEWEQNVRGFIDFLDDEPAPVSLPEEYVRSAVGNLARSIGEEASVQSARLACIERKYAAFLAERTGRPKVGPLFSPLEVCWLIRIRCLIINDRDPAWLRFIAADRRDLGGTLGARLWLESGVEPVDDAVRAEAEALIGRYLDAEALVLRQAATEAMAASEPAPQRARRRL</sequence>
<reference evidence="1 2" key="1">
    <citation type="journal article" date="2024" name="Chem. Sci.">
        <title>Discovery of megapolipeptins by genome mining of a Burkholderiales bacteria collection.</title>
        <authorList>
            <person name="Paulo B.S."/>
            <person name="Recchia M.J.J."/>
            <person name="Lee S."/>
            <person name="Fergusson C.H."/>
            <person name="Romanowski S.B."/>
            <person name="Hernandez A."/>
            <person name="Krull N."/>
            <person name="Liu D.Y."/>
            <person name="Cavanagh H."/>
            <person name="Bos A."/>
            <person name="Gray C.A."/>
            <person name="Murphy B.T."/>
            <person name="Linington R.G."/>
            <person name="Eustaquio A.S."/>
        </authorList>
    </citation>
    <scope>NUCLEOTIDE SEQUENCE [LARGE SCALE GENOMIC DNA]</scope>
    <source>
        <strain evidence="1 2">RL17-335-BIF-A</strain>
    </source>
</reference>
<evidence type="ECO:0000313" key="1">
    <source>
        <dbReference type="EMBL" id="MFM0593991.1"/>
    </source>
</evidence>
<organism evidence="1 2">
    <name type="scientific">Paraburkholderia dilworthii</name>
    <dbReference type="NCBI Taxonomy" id="948106"/>
    <lineage>
        <taxon>Bacteria</taxon>
        <taxon>Pseudomonadati</taxon>
        <taxon>Pseudomonadota</taxon>
        <taxon>Betaproteobacteria</taxon>
        <taxon>Burkholderiales</taxon>
        <taxon>Burkholderiaceae</taxon>
        <taxon>Paraburkholderia</taxon>
    </lineage>
</organism>
<dbReference type="EMBL" id="JAQQBZ010000007">
    <property type="protein sequence ID" value="MFM0593991.1"/>
    <property type="molecule type" value="Genomic_DNA"/>
</dbReference>
<gene>
    <name evidence="1" type="ORF">PQQ68_13270</name>
</gene>
<protein>
    <submittedName>
        <fullName evidence="1">Uncharacterized protein</fullName>
    </submittedName>
</protein>
<accession>A0ABW9D530</accession>
<comment type="caution">
    <text evidence="1">The sequence shown here is derived from an EMBL/GenBank/DDBJ whole genome shotgun (WGS) entry which is preliminary data.</text>
</comment>
<dbReference type="Proteomes" id="UP001629367">
    <property type="component" value="Unassembled WGS sequence"/>
</dbReference>
<evidence type="ECO:0000313" key="2">
    <source>
        <dbReference type="Proteomes" id="UP001629367"/>
    </source>
</evidence>
<dbReference type="RefSeq" id="WP_408212450.1">
    <property type="nucleotide sequence ID" value="NZ_JAQQBZ010000007.1"/>
</dbReference>